<dbReference type="FunFam" id="3.40.50.1000:FF:000022">
    <property type="entry name" value="Phosphoglycolate phosphatase"/>
    <property type="match status" value="1"/>
</dbReference>
<dbReference type="SFLD" id="SFLDG01135">
    <property type="entry name" value="C1.5.6:_HAD__Beta-PGM__Phospha"/>
    <property type="match status" value="1"/>
</dbReference>
<name>A0A0R1VH13_9LACO</name>
<dbReference type="InterPro" id="IPR023214">
    <property type="entry name" value="HAD_sf"/>
</dbReference>
<dbReference type="SFLD" id="SFLDG01129">
    <property type="entry name" value="C1.5:_HAD__Beta-PGM__Phosphata"/>
    <property type="match status" value="1"/>
</dbReference>
<dbReference type="SUPFAM" id="SSF56784">
    <property type="entry name" value="HAD-like"/>
    <property type="match status" value="1"/>
</dbReference>
<protein>
    <submittedName>
        <fullName evidence="1">5-nucleotidase</fullName>
    </submittedName>
</protein>
<dbReference type="STRING" id="1423750.FC89_GL002229"/>
<dbReference type="Pfam" id="PF13419">
    <property type="entry name" value="HAD_2"/>
    <property type="match status" value="1"/>
</dbReference>
<dbReference type="GO" id="GO:0005829">
    <property type="term" value="C:cytosol"/>
    <property type="evidence" value="ECO:0007669"/>
    <property type="project" value="TreeGrafter"/>
</dbReference>
<evidence type="ECO:0000313" key="2">
    <source>
        <dbReference type="Proteomes" id="UP000051451"/>
    </source>
</evidence>
<dbReference type="GO" id="GO:0004713">
    <property type="term" value="F:protein tyrosine kinase activity"/>
    <property type="evidence" value="ECO:0007669"/>
    <property type="project" value="TreeGrafter"/>
</dbReference>
<dbReference type="InterPro" id="IPR041492">
    <property type="entry name" value="HAD_2"/>
</dbReference>
<dbReference type="PANTHER" id="PTHR43434">
    <property type="entry name" value="PHOSPHOGLYCOLATE PHOSPHATASE"/>
    <property type="match status" value="1"/>
</dbReference>
<reference evidence="1 2" key="1">
    <citation type="journal article" date="2015" name="Genome Announc.">
        <title>Expanding the biotechnology potential of lactobacilli through comparative genomics of 213 strains and associated genera.</title>
        <authorList>
            <person name="Sun Z."/>
            <person name="Harris H.M."/>
            <person name="McCann A."/>
            <person name="Guo C."/>
            <person name="Argimon S."/>
            <person name="Zhang W."/>
            <person name="Yang X."/>
            <person name="Jeffery I.B."/>
            <person name="Cooney J.C."/>
            <person name="Kagawa T.F."/>
            <person name="Liu W."/>
            <person name="Song Y."/>
            <person name="Salvetti E."/>
            <person name="Wrobel A."/>
            <person name="Rasinkangas P."/>
            <person name="Parkhill J."/>
            <person name="Rea M.C."/>
            <person name="O'Sullivan O."/>
            <person name="Ritari J."/>
            <person name="Douillard F.P."/>
            <person name="Paul Ross R."/>
            <person name="Yang R."/>
            <person name="Briner A.E."/>
            <person name="Felis G.E."/>
            <person name="de Vos W.M."/>
            <person name="Barrangou R."/>
            <person name="Klaenhammer T.R."/>
            <person name="Caufield P.W."/>
            <person name="Cui Y."/>
            <person name="Zhang H."/>
            <person name="O'Toole P.W."/>
        </authorList>
    </citation>
    <scope>NUCLEOTIDE SEQUENCE [LARGE SCALE GENOMIC DNA]</scope>
    <source>
        <strain evidence="1 2">DSM 18630</strain>
    </source>
</reference>
<dbReference type="EMBL" id="AZGB01000027">
    <property type="protein sequence ID" value="KRM04543.1"/>
    <property type="molecule type" value="Genomic_DNA"/>
</dbReference>
<dbReference type="Gene3D" id="1.10.150.240">
    <property type="entry name" value="Putative phosphatase, domain 2"/>
    <property type="match status" value="1"/>
</dbReference>
<dbReference type="Gene3D" id="3.40.50.1000">
    <property type="entry name" value="HAD superfamily/HAD-like"/>
    <property type="match status" value="1"/>
</dbReference>
<dbReference type="SFLD" id="SFLDS00003">
    <property type="entry name" value="Haloacid_Dehalogenase"/>
    <property type="match status" value="1"/>
</dbReference>
<proteinExistence type="predicted"/>
<dbReference type="Proteomes" id="UP000051451">
    <property type="component" value="Unassembled WGS sequence"/>
</dbReference>
<organism evidence="1 2">
    <name type="scientific">Liquorilactobacillus ghanensis DSM 18630</name>
    <dbReference type="NCBI Taxonomy" id="1423750"/>
    <lineage>
        <taxon>Bacteria</taxon>
        <taxon>Bacillati</taxon>
        <taxon>Bacillota</taxon>
        <taxon>Bacilli</taxon>
        <taxon>Lactobacillales</taxon>
        <taxon>Lactobacillaceae</taxon>
        <taxon>Liquorilactobacillus</taxon>
    </lineage>
</organism>
<dbReference type="CDD" id="cd04302">
    <property type="entry name" value="HAD_5NT"/>
    <property type="match status" value="1"/>
</dbReference>
<dbReference type="PATRIC" id="fig|1423750.3.peg.2269"/>
<gene>
    <name evidence="1" type="ORF">FC89_GL002229</name>
</gene>
<dbReference type="InterPro" id="IPR023198">
    <property type="entry name" value="PGP-like_dom2"/>
</dbReference>
<keyword evidence="2" id="KW-1185">Reference proteome</keyword>
<comment type="caution">
    <text evidence="1">The sequence shown here is derived from an EMBL/GenBank/DDBJ whole genome shotgun (WGS) entry which is preliminary data.</text>
</comment>
<dbReference type="InterPro" id="IPR006439">
    <property type="entry name" value="HAD-SF_hydro_IA"/>
</dbReference>
<dbReference type="PANTHER" id="PTHR43434:SF20">
    <property type="entry name" value="5'-NUCLEOTIDASE"/>
    <property type="match status" value="1"/>
</dbReference>
<evidence type="ECO:0000313" key="1">
    <source>
        <dbReference type="EMBL" id="KRM04543.1"/>
    </source>
</evidence>
<dbReference type="OrthoDB" id="9792518at2"/>
<dbReference type="AlphaFoldDB" id="A0A0R1VH13"/>
<dbReference type="InterPro" id="IPR036412">
    <property type="entry name" value="HAD-like_sf"/>
</dbReference>
<sequence>MEKTMIYQYILFDLDGTLTDSSEGITKSVAYALQHFAIPTTDLQTLNKFIGPPLIDSFQQFYGMDPAQAQAAVNKYRERFSQTGIFENRVYQGVPELLSALKSQGKQLLVATSKPTVFAERILDHFNLRQYFDFVAGSGLDGTRPNKTAVIRYALEQQNIDLLRKTIMVGDRQYDMAAANQVGIDSLGVLYGFGTKTELQAAGANYLAADPAAAKNFLQL</sequence>
<accession>A0A0R1VH13</accession>
<dbReference type="NCBIfam" id="TIGR01549">
    <property type="entry name" value="HAD-SF-IA-v1"/>
    <property type="match status" value="1"/>
</dbReference>
<dbReference type="InterPro" id="IPR050155">
    <property type="entry name" value="HAD-like_hydrolase_sf"/>
</dbReference>